<dbReference type="EC" id="2.3.1.87" evidence="5"/>
<evidence type="ECO:0000313" key="15">
    <source>
        <dbReference type="EMBL" id="CAG9821515.1"/>
    </source>
</evidence>
<evidence type="ECO:0000256" key="10">
    <source>
        <dbReference type="ARBA" id="ARBA00051823"/>
    </source>
</evidence>
<comment type="catalytic activity">
    <reaction evidence="13">
        <text>serotonin + acetyl-CoA = N-acetylserotonin + CoA + H(+)</text>
        <dbReference type="Rhea" id="RHEA:25217"/>
        <dbReference type="ChEBI" id="CHEBI:15378"/>
        <dbReference type="ChEBI" id="CHEBI:17697"/>
        <dbReference type="ChEBI" id="CHEBI:57287"/>
        <dbReference type="ChEBI" id="CHEBI:57288"/>
        <dbReference type="ChEBI" id="CHEBI:350546"/>
        <dbReference type="EC" id="2.3.1.87"/>
    </reaction>
    <physiologicalReaction direction="left-to-right" evidence="13">
        <dbReference type="Rhea" id="RHEA:25218"/>
    </physiologicalReaction>
</comment>
<comment type="catalytic activity">
    <reaction evidence="12">
        <text>dopamine + hexadecanoyl-CoA = N-hexadecanoyl-dopamine + CoA + H(+)</text>
        <dbReference type="Rhea" id="RHEA:51376"/>
        <dbReference type="ChEBI" id="CHEBI:15378"/>
        <dbReference type="ChEBI" id="CHEBI:57287"/>
        <dbReference type="ChEBI" id="CHEBI:57379"/>
        <dbReference type="ChEBI" id="CHEBI:59905"/>
        <dbReference type="ChEBI" id="CHEBI:134058"/>
    </reaction>
    <physiologicalReaction direction="left-to-right" evidence="12">
        <dbReference type="Rhea" id="RHEA:51377"/>
    </physiologicalReaction>
</comment>
<dbReference type="EMBL" id="OU896711">
    <property type="protein sequence ID" value="CAG9821515.1"/>
    <property type="molecule type" value="Genomic_DNA"/>
</dbReference>
<comment type="pathway">
    <text evidence="3">Aromatic compound metabolism; melatonin biosynthesis; melatonin from serotonin: step 1/2.</text>
</comment>
<dbReference type="InterPro" id="IPR000182">
    <property type="entry name" value="GNAT_dom"/>
</dbReference>
<dbReference type="OrthoDB" id="41532at2759"/>
<comment type="catalytic activity">
    <reaction evidence="8">
        <text>serotonin + (5Z,8Z,11Z,14Z)-eicosatetraenoyl-CoA = N-[(5Z,8Z,11Z,14Z)-eicosatetraenoyl]-serotonin + CoA + H(+)</text>
        <dbReference type="Rhea" id="RHEA:51396"/>
        <dbReference type="ChEBI" id="CHEBI:15378"/>
        <dbReference type="ChEBI" id="CHEBI:57287"/>
        <dbReference type="ChEBI" id="CHEBI:57368"/>
        <dbReference type="ChEBI" id="CHEBI:132255"/>
        <dbReference type="ChEBI" id="CHEBI:350546"/>
    </reaction>
    <physiologicalReaction direction="left-to-right" evidence="8">
        <dbReference type="Rhea" id="RHEA:51397"/>
    </physiologicalReaction>
</comment>
<protein>
    <recommendedName>
        <fullName evidence="5">aralkylamine N-acetyltransferase</fullName>
        <ecNumber evidence="5">2.3.1.87</ecNumber>
    </recommendedName>
</protein>
<name>A0A9N9X1F8_PHACE</name>
<sequence length="214" mass="24161">MTSESQNYILRLATPEDKGGILRLLREFFCKDEPTCDSLKIVSAENPVNHALEDYCMKYFDDGVTVVAFHNENIIAMCLAGITERGKLDNFHCSDEMFLKTATFLGYVDQQADSFKQFPECDKALVINVVTVDTLYRGRGLASRLIQKTIELGKERGCGFVTAQCTNHFSALAMKKLGFQLHYSLDYADYKVDGKVVFRTKPPHEAVTVYSKKI</sequence>
<proteinExistence type="inferred from homology"/>
<comment type="catalytic activity">
    <reaction evidence="6">
        <text>dopamine + (9Z)-octadecenoyl-CoA = N-(9Z-octadecanoyl)-dopamine + CoA + H(+)</text>
        <dbReference type="Rhea" id="RHEA:51380"/>
        <dbReference type="ChEBI" id="CHEBI:15378"/>
        <dbReference type="ChEBI" id="CHEBI:31883"/>
        <dbReference type="ChEBI" id="CHEBI:57287"/>
        <dbReference type="ChEBI" id="CHEBI:57387"/>
        <dbReference type="ChEBI" id="CHEBI:59905"/>
    </reaction>
    <physiologicalReaction direction="left-to-right" evidence="6">
        <dbReference type="Rhea" id="RHEA:51381"/>
    </physiologicalReaction>
</comment>
<evidence type="ECO:0000259" key="14">
    <source>
        <dbReference type="PROSITE" id="PS51186"/>
    </source>
</evidence>
<gene>
    <name evidence="15" type="ORF">PHAECO_LOCUS9759</name>
</gene>
<dbReference type="Proteomes" id="UP001153737">
    <property type="component" value="Chromosome 5"/>
</dbReference>
<dbReference type="PANTHER" id="PTHR20905:SF1">
    <property type="entry name" value="AT07410P-RELATED"/>
    <property type="match status" value="1"/>
</dbReference>
<evidence type="ECO:0000256" key="7">
    <source>
        <dbReference type="ARBA" id="ARBA00050849"/>
    </source>
</evidence>
<reference evidence="15" key="1">
    <citation type="submission" date="2022-01" db="EMBL/GenBank/DDBJ databases">
        <authorList>
            <person name="King R."/>
        </authorList>
    </citation>
    <scope>NUCLEOTIDE SEQUENCE</scope>
</reference>
<evidence type="ECO:0000256" key="1">
    <source>
        <dbReference type="ARBA" id="ARBA00022679"/>
    </source>
</evidence>
<evidence type="ECO:0000256" key="11">
    <source>
        <dbReference type="ARBA" id="ARBA00052178"/>
    </source>
</evidence>
<evidence type="ECO:0000256" key="12">
    <source>
        <dbReference type="ARBA" id="ARBA00052335"/>
    </source>
</evidence>
<dbReference type="FunFam" id="3.40.630.30:FF:000046">
    <property type="entry name" value="Dopamine N-acetyltransferase"/>
    <property type="match status" value="1"/>
</dbReference>
<dbReference type="CDD" id="cd04301">
    <property type="entry name" value="NAT_SF"/>
    <property type="match status" value="1"/>
</dbReference>
<accession>A0A9N9X1F8</accession>
<comment type="similarity">
    <text evidence="4">Belongs to the acetyltransferase family. AANAT subfamily.</text>
</comment>
<feature type="domain" description="N-acetyltransferase" evidence="14">
    <location>
        <begin position="8"/>
        <end position="203"/>
    </location>
</feature>
<dbReference type="Pfam" id="PF00583">
    <property type="entry name" value="Acetyltransf_1"/>
    <property type="match status" value="1"/>
</dbReference>
<dbReference type="AlphaFoldDB" id="A0A9N9X1F8"/>
<comment type="catalytic activity">
    <reaction evidence="11">
        <text>serotonin + hexadecanoyl-CoA = N-hexadecanoyl-serotonin + CoA + H(+)</text>
        <dbReference type="Rhea" id="RHEA:51384"/>
        <dbReference type="ChEBI" id="CHEBI:15378"/>
        <dbReference type="ChEBI" id="CHEBI:57287"/>
        <dbReference type="ChEBI" id="CHEBI:57379"/>
        <dbReference type="ChEBI" id="CHEBI:134059"/>
        <dbReference type="ChEBI" id="CHEBI:350546"/>
    </reaction>
    <physiologicalReaction direction="left-to-right" evidence="11">
        <dbReference type="Rhea" id="RHEA:51385"/>
    </physiologicalReaction>
</comment>
<reference evidence="15" key="2">
    <citation type="submission" date="2022-10" db="EMBL/GenBank/DDBJ databases">
        <authorList>
            <consortium name="ENA_rothamsted_submissions"/>
            <consortium name="culmorum"/>
            <person name="King R."/>
        </authorList>
    </citation>
    <scope>NUCLEOTIDE SEQUENCE</scope>
</reference>
<comment type="catalytic activity">
    <reaction evidence="7">
        <text>serotonin + octadecanoyl-CoA = N-octadecanoyl-serotonin + CoA + H(+)</text>
        <dbReference type="Rhea" id="RHEA:51400"/>
        <dbReference type="ChEBI" id="CHEBI:15378"/>
        <dbReference type="ChEBI" id="CHEBI:57287"/>
        <dbReference type="ChEBI" id="CHEBI:57394"/>
        <dbReference type="ChEBI" id="CHEBI:134065"/>
        <dbReference type="ChEBI" id="CHEBI:350546"/>
    </reaction>
    <physiologicalReaction direction="left-to-right" evidence="7">
        <dbReference type="Rhea" id="RHEA:51401"/>
    </physiologicalReaction>
</comment>
<evidence type="ECO:0000256" key="5">
    <source>
        <dbReference type="ARBA" id="ARBA00039114"/>
    </source>
</evidence>
<evidence type="ECO:0000256" key="2">
    <source>
        <dbReference type="ARBA" id="ARBA00023315"/>
    </source>
</evidence>
<keyword evidence="1" id="KW-0808">Transferase</keyword>
<organism evidence="15 16">
    <name type="scientific">Phaedon cochleariae</name>
    <name type="common">Mustard beetle</name>
    <dbReference type="NCBI Taxonomy" id="80249"/>
    <lineage>
        <taxon>Eukaryota</taxon>
        <taxon>Metazoa</taxon>
        <taxon>Ecdysozoa</taxon>
        <taxon>Arthropoda</taxon>
        <taxon>Hexapoda</taxon>
        <taxon>Insecta</taxon>
        <taxon>Pterygota</taxon>
        <taxon>Neoptera</taxon>
        <taxon>Endopterygota</taxon>
        <taxon>Coleoptera</taxon>
        <taxon>Polyphaga</taxon>
        <taxon>Cucujiformia</taxon>
        <taxon>Chrysomeloidea</taxon>
        <taxon>Chrysomelidae</taxon>
        <taxon>Chrysomelinae</taxon>
        <taxon>Chrysomelini</taxon>
        <taxon>Phaedon</taxon>
    </lineage>
</organism>
<keyword evidence="2" id="KW-0012">Acyltransferase</keyword>
<dbReference type="PROSITE" id="PS51186">
    <property type="entry name" value="GNAT"/>
    <property type="match status" value="1"/>
</dbReference>
<evidence type="ECO:0000256" key="13">
    <source>
        <dbReference type="ARBA" id="ARBA00052491"/>
    </source>
</evidence>
<dbReference type="GO" id="GO:0004059">
    <property type="term" value="F:aralkylamine N-acetyltransferase activity"/>
    <property type="evidence" value="ECO:0007669"/>
    <property type="project" value="UniProtKB-EC"/>
</dbReference>
<dbReference type="PANTHER" id="PTHR20905">
    <property type="entry name" value="N-ACETYLTRANSFERASE-RELATED"/>
    <property type="match status" value="1"/>
</dbReference>
<evidence type="ECO:0000313" key="16">
    <source>
        <dbReference type="Proteomes" id="UP001153737"/>
    </source>
</evidence>
<dbReference type="Gene3D" id="3.40.630.30">
    <property type="match status" value="1"/>
</dbReference>
<evidence type="ECO:0000256" key="8">
    <source>
        <dbReference type="ARBA" id="ARBA00051284"/>
    </source>
</evidence>
<dbReference type="InterPro" id="IPR016181">
    <property type="entry name" value="Acyl_CoA_acyltransferase"/>
</dbReference>
<keyword evidence="16" id="KW-1185">Reference proteome</keyword>
<comment type="catalytic activity">
    <reaction evidence="9">
        <text>dopamine + acetyl-CoA = N-acetyldopamine + CoA + H(+)</text>
        <dbReference type="Rhea" id="RHEA:51388"/>
        <dbReference type="ChEBI" id="CHEBI:15378"/>
        <dbReference type="ChEBI" id="CHEBI:57287"/>
        <dbReference type="ChEBI" id="CHEBI:57288"/>
        <dbReference type="ChEBI" id="CHEBI:59905"/>
        <dbReference type="ChEBI" id="CHEBI:125678"/>
    </reaction>
    <physiologicalReaction direction="left-to-right" evidence="9">
        <dbReference type="Rhea" id="RHEA:51389"/>
    </physiologicalReaction>
</comment>
<evidence type="ECO:0000256" key="6">
    <source>
        <dbReference type="ARBA" id="ARBA00050189"/>
    </source>
</evidence>
<evidence type="ECO:0000256" key="9">
    <source>
        <dbReference type="ARBA" id="ARBA00051711"/>
    </source>
</evidence>
<evidence type="ECO:0000256" key="3">
    <source>
        <dbReference type="ARBA" id="ARBA00037926"/>
    </source>
</evidence>
<dbReference type="SUPFAM" id="SSF55729">
    <property type="entry name" value="Acyl-CoA N-acyltransferases (Nat)"/>
    <property type="match status" value="1"/>
</dbReference>
<comment type="catalytic activity">
    <reaction evidence="10">
        <text>serotonin + (9Z)-octadecenoyl-CoA = N-(9Z-octadecenoyl)-serotonin + CoA + H(+)</text>
        <dbReference type="Rhea" id="RHEA:51392"/>
        <dbReference type="ChEBI" id="CHEBI:15378"/>
        <dbReference type="ChEBI" id="CHEBI:57287"/>
        <dbReference type="ChEBI" id="CHEBI:57387"/>
        <dbReference type="ChEBI" id="CHEBI:134064"/>
        <dbReference type="ChEBI" id="CHEBI:350546"/>
    </reaction>
    <physiologicalReaction direction="left-to-right" evidence="10">
        <dbReference type="Rhea" id="RHEA:51393"/>
    </physiologicalReaction>
</comment>
<evidence type="ECO:0000256" key="4">
    <source>
        <dbReference type="ARBA" id="ARBA00038182"/>
    </source>
</evidence>